<dbReference type="AlphaFoldDB" id="A0A1T4NPX2"/>
<dbReference type="Proteomes" id="UP000190121">
    <property type="component" value="Unassembled WGS sequence"/>
</dbReference>
<gene>
    <name evidence="2" type="ORF">SAMN02745171_01190</name>
</gene>
<keyword evidence="1" id="KW-0812">Transmembrane</keyword>
<keyword evidence="1" id="KW-0472">Membrane</keyword>
<sequence>MSLEDKLSQTSEKSKAHFTVPDNYFVELEQRIMESIAEDESEEVQQSVALSPSPISLWMRLRPYIGLAAAFFLTIGIFRLFNYARLSIMEERAQKKENIMAKDLSTEQITEQDYYDFLTSEYAEDIENNWLESSIYSDLD</sequence>
<dbReference type="EMBL" id="FUXE01000011">
    <property type="protein sequence ID" value="SJZ81239.1"/>
    <property type="molecule type" value="Genomic_DNA"/>
</dbReference>
<protein>
    <submittedName>
        <fullName evidence="2">Uncharacterized protein</fullName>
    </submittedName>
</protein>
<proteinExistence type="predicted"/>
<name>A0A1T4NPX2_9PORP</name>
<reference evidence="3" key="1">
    <citation type="submission" date="2017-02" db="EMBL/GenBank/DDBJ databases">
        <authorList>
            <person name="Varghese N."/>
            <person name="Submissions S."/>
        </authorList>
    </citation>
    <scope>NUCLEOTIDE SEQUENCE [LARGE SCALE GENOMIC DNA]</scope>
    <source>
        <strain evidence="3">ATCC 51356</strain>
    </source>
</reference>
<evidence type="ECO:0000256" key="1">
    <source>
        <dbReference type="SAM" id="Phobius"/>
    </source>
</evidence>
<dbReference type="STRING" id="29524.SAMN02745171_01190"/>
<keyword evidence="3" id="KW-1185">Reference proteome</keyword>
<dbReference type="OrthoDB" id="1121419at2"/>
<keyword evidence="1" id="KW-1133">Transmembrane helix</keyword>
<feature type="transmembrane region" description="Helical" evidence="1">
    <location>
        <begin position="64"/>
        <end position="82"/>
    </location>
</feature>
<evidence type="ECO:0000313" key="3">
    <source>
        <dbReference type="Proteomes" id="UP000190121"/>
    </source>
</evidence>
<dbReference type="RefSeq" id="WP_078737105.1">
    <property type="nucleotide sequence ID" value="NZ_FUXE01000011.1"/>
</dbReference>
<accession>A0A1T4NPX2</accession>
<evidence type="ECO:0000313" key="2">
    <source>
        <dbReference type="EMBL" id="SJZ81239.1"/>
    </source>
</evidence>
<organism evidence="2 3">
    <name type="scientific">Porphyromonas circumdentaria</name>
    <dbReference type="NCBI Taxonomy" id="29524"/>
    <lineage>
        <taxon>Bacteria</taxon>
        <taxon>Pseudomonadati</taxon>
        <taxon>Bacteroidota</taxon>
        <taxon>Bacteroidia</taxon>
        <taxon>Bacteroidales</taxon>
        <taxon>Porphyromonadaceae</taxon>
        <taxon>Porphyromonas</taxon>
    </lineage>
</organism>